<protein>
    <submittedName>
        <fullName evidence="2">GGDEF domain-containing protein</fullName>
    </submittedName>
</protein>
<dbReference type="Proteomes" id="UP000191418">
    <property type="component" value="Unassembled WGS sequence"/>
</dbReference>
<dbReference type="RefSeq" id="WP_078746321.1">
    <property type="nucleotide sequence ID" value="NZ_FUXG01000025.1"/>
</dbReference>
<evidence type="ECO:0000313" key="2">
    <source>
        <dbReference type="EMBL" id="OPX54425.1"/>
    </source>
</evidence>
<dbReference type="CDD" id="cd01949">
    <property type="entry name" value="GGDEF"/>
    <property type="match status" value="1"/>
</dbReference>
<comment type="caution">
    <text evidence="2">The sequence shown here is derived from an EMBL/GenBank/DDBJ whole genome shotgun (WGS) entry which is preliminary data.</text>
</comment>
<sequence length="433" mass="48417">MSEDFSQLPVFLNHQEIAILEHVPDIIWIFDLDRHGFWWGNSKALAFWGLTDVEQLIAKDLSADTESARKRTEQTFYKAVAEGMTEDPWTTYPNGKPKMLLMRHKAVLLGPEQHRGIVAYISENVSLSEQPEQLLFAEAVRYTPVAVTNFSMAGEPLFENPSSAKLYGFKEKPEHGSTFVSRFLNPDEGLKRLAQGQAHQDGSEEHLMMTRKGPRRHTVDIRTSRHPITGDYVLLVSEYDVTALREALTAAEDAQKALERLAHYDTLTGLAVTHLCKARLSQATLSAQRDQHQVALLFIDLDGFKAVNDQYGHSCGDQVLVEVAQRLQSITRDTDTLARIGGDEFLVLQTPIHSKREAEALATQILEVLAAPFPIQTDIVKLASTGTTDVHIGASIGIALYPEIRCDSDEMIKKADHAMYRVKRSGKNGYCYA</sequence>
<dbReference type="InterPro" id="IPR043128">
    <property type="entry name" value="Rev_trsase/Diguanyl_cyclase"/>
</dbReference>
<dbReference type="SMART" id="SM00267">
    <property type="entry name" value="GGDEF"/>
    <property type="match status" value="1"/>
</dbReference>
<dbReference type="NCBIfam" id="TIGR00254">
    <property type="entry name" value="GGDEF"/>
    <property type="match status" value="1"/>
</dbReference>
<dbReference type="Gene3D" id="3.30.70.270">
    <property type="match status" value="1"/>
</dbReference>
<dbReference type="Pfam" id="PF13188">
    <property type="entry name" value="PAS_8"/>
    <property type="match status" value="1"/>
</dbReference>
<dbReference type="PANTHER" id="PTHR46663">
    <property type="entry name" value="DIGUANYLATE CYCLASE DGCT-RELATED"/>
    <property type="match status" value="1"/>
</dbReference>
<dbReference type="PROSITE" id="PS50887">
    <property type="entry name" value="GGDEF"/>
    <property type="match status" value="1"/>
</dbReference>
<name>A0A1T4S6P8_9GAMM</name>
<dbReference type="PANTHER" id="PTHR46663:SF2">
    <property type="entry name" value="GGDEF DOMAIN-CONTAINING PROTEIN"/>
    <property type="match status" value="1"/>
</dbReference>
<dbReference type="STRING" id="64969.SAMN02745127_02793"/>
<dbReference type="InterPro" id="IPR000014">
    <property type="entry name" value="PAS"/>
</dbReference>
<accession>A0A1T4S6P8</accession>
<dbReference type="EMBL" id="MTSM01000026">
    <property type="protein sequence ID" value="OPX54425.1"/>
    <property type="molecule type" value="Genomic_DNA"/>
</dbReference>
<dbReference type="SUPFAM" id="SSF55073">
    <property type="entry name" value="Nucleotide cyclase"/>
    <property type="match status" value="1"/>
</dbReference>
<organism evidence="2 3">
    <name type="scientific">Oceanospirillum multiglobuliferum</name>
    <dbReference type="NCBI Taxonomy" id="64969"/>
    <lineage>
        <taxon>Bacteria</taxon>
        <taxon>Pseudomonadati</taxon>
        <taxon>Pseudomonadota</taxon>
        <taxon>Gammaproteobacteria</taxon>
        <taxon>Oceanospirillales</taxon>
        <taxon>Oceanospirillaceae</taxon>
        <taxon>Oceanospirillum</taxon>
    </lineage>
</organism>
<proteinExistence type="predicted"/>
<dbReference type="OrthoDB" id="9812260at2"/>
<dbReference type="InterPro" id="IPR000160">
    <property type="entry name" value="GGDEF_dom"/>
</dbReference>
<dbReference type="InterPro" id="IPR029787">
    <property type="entry name" value="Nucleotide_cyclase"/>
</dbReference>
<gene>
    <name evidence="2" type="ORF">BTE48_14440</name>
</gene>
<feature type="domain" description="GGDEF" evidence="1">
    <location>
        <begin position="292"/>
        <end position="433"/>
    </location>
</feature>
<dbReference type="InterPro" id="IPR052163">
    <property type="entry name" value="DGC-Regulatory_Protein"/>
</dbReference>
<reference evidence="2 3" key="1">
    <citation type="submission" date="2017-01" db="EMBL/GenBank/DDBJ databases">
        <title>Genome Sequencing of a Marine Spirillum, Oceanospirillum multiglobuliferum ATCC 33336, from Japan.</title>
        <authorList>
            <person name="Carney J.G."/>
            <person name="Trachtenberg A.M."/>
            <person name="Rheaume B.A."/>
            <person name="Linnane J.D."/>
            <person name="Pitts N.L."/>
            <person name="Mykles D.L."/>
            <person name="Maclea K.S."/>
        </authorList>
    </citation>
    <scope>NUCLEOTIDE SEQUENCE [LARGE SCALE GENOMIC DNA]</scope>
    <source>
        <strain evidence="2 3">ATCC 33336</strain>
    </source>
</reference>
<dbReference type="AlphaFoldDB" id="A0A1T4S6P8"/>
<evidence type="ECO:0000313" key="3">
    <source>
        <dbReference type="Proteomes" id="UP000191418"/>
    </source>
</evidence>
<dbReference type="Pfam" id="PF00990">
    <property type="entry name" value="GGDEF"/>
    <property type="match status" value="1"/>
</dbReference>
<keyword evidence="3" id="KW-1185">Reference proteome</keyword>
<evidence type="ECO:0000259" key="1">
    <source>
        <dbReference type="PROSITE" id="PS50887"/>
    </source>
</evidence>